<dbReference type="PANTHER" id="PTHR30203">
    <property type="entry name" value="OUTER MEMBRANE CATION EFFLUX PROTEIN"/>
    <property type="match status" value="1"/>
</dbReference>
<dbReference type="PROSITE" id="PS51257">
    <property type="entry name" value="PROKAR_LIPOPROTEIN"/>
    <property type="match status" value="1"/>
</dbReference>
<feature type="coiled-coil region" evidence="3">
    <location>
        <begin position="219"/>
        <end position="246"/>
    </location>
</feature>
<dbReference type="Pfam" id="PF02321">
    <property type="entry name" value="OEP"/>
    <property type="match status" value="2"/>
</dbReference>
<dbReference type="GO" id="GO:0015562">
    <property type="term" value="F:efflux transmembrane transporter activity"/>
    <property type="evidence" value="ECO:0007669"/>
    <property type="project" value="InterPro"/>
</dbReference>
<keyword evidence="2" id="KW-1134">Transmembrane beta strand</keyword>
<keyword evidence="3" id="KW-0175">Coiled coil</keyword>
<dbReference type="InterPro" id="IPR003423">
    <property type="entry name" value="OMP_efflux"/>
</dbReference>
<dbReference type="SUPFAM" id="SSF56954">
    <property type="entry name" value="Outer membrane efflux proteins (OEP)"/>
    <property type="match status" value="1"/>
</dbReference>
<sequence>MKRKKMKKIILFLCFFLAGCTLGPDYKKPEMQIPSEFKGNKNWKIAEPRDHLPKGSWWQIFNDPVLNQLEEEAGQANQNLQAAAARVMQARAAAGISESDKYPDINMNPSAVRSRSYVGEGMSNTGNMFTLPFDLSYEIDLWGRVRRSTEASDASAAASQSDFENVRLSLQAEVARNYFQLRALDKEISLVERTTELRTQSLKLVESRFKYGYISRLDLERAKTELAGTKAEAAALRKNRGELENALAVLLGKPASEFSLAPADLDIKTPEISPSLPSELLERRPDVARAERNVAAANARIGVAEAAFFPTIRINGRAGYQSSETSSLLDWDSRIWSLGPNISLPIFTGGSNRANLEKAKAAYDETVANYKQTVLVAFKEAEDGLSGLYHLQDQAKAQEQALESAKNALAISESQYKSGLVSYLEVVDAQRTALQTERASVQISGRQLETTVMLIKALGGGIF</sequence>
<feature type="coiled-coil region" evidence="3">
    <location>
        <begin position="353"/>
        <end position="415"/>
    </location>
</feature>
<evidence type="ECO:0000256" key="1">
    <source>
        <dbReference type="ARBA" id="ARBA00007613"/>
    </source>
</evidence>
<dbReference type="Gene3D" id="1.20.1600.10">
    <property type="entry name" value="Outer membrane efflux proteins (OEP)"/>
    <property type="match status" value="1"/>
</dbReference>
<feature type="chain" id="PRO_5038171410" evidence="2">
    <location>
        <begin position="24"/>
        <end position="463"/>
    </location>
</feature>
<evidence type="ECO:0000313" key="4">
    <source>
        <dbReference type="EMBL" id="QTA81069.1"/>
    </source>
</evidence>
<dbReference type="KEGG" id="dli:dnl_33930"/>
<keyword evidence="5" id="KW-1185">Reference proteome</keyword>
<gene>
    <name evidence="4" type="ORF">dnl_33930</name>
</gene>
<keyword evidence="2" id="KW-0564">Palmitate</keyword>
<dbReference type="PANTHER" id="PTHR30203:SF33">
    <property type="entry name" value="BLR4455 PROTEIN"/>
    <property type="match status" value="1"/>
</dbReference>
<evidence type="ECO:0000313" key="5">
    <source>
        <dbReference type="Proteomes" id="UP000663720"/>
    </source>
</evidence>
<organism evidence="4 5">
    <name type="scientific">Desulfonema limicola</name>
    <dbReference type="NCBI Taxonomy" id="45656"/>
    <lineage>
        <taxon>Bacteria</taxon>
        <taxon>Pseudomonadati</taxon>
        <taxon>Thermodesulfobacteriota</taxon>
        <taxon>Desulfobacteria</taxon>
        <taxon>Desulfobacterales</taxon>
        <taxon>Desulfococcaceae</taxon>
        <taxon>Desulfonema</taxon>
    </lineage>
</organism>
<dbReference type="Gene3D" id="2.20.200.10">
    <property type="entry name" value="Outer membrane efflux proteins (OEP)"/>
    <property type="match status" value="1"/>
</dbReference>
<dbReference type="NCBIfam" id="TIGR01845">
    <property type="entry name" value="outer_NodT"/>
    <property type="match status" value="1"/>
</dbReference>
<keyword evidence="2" id="KW-0732">Signal</keyword>
<feature type="signal peptide" evidence="2">
    <location>
        <begin position="1"/>
        <end position="23"/>
    </location>
</feature>
<evidence type="ECO:0000256" key="3">
    <source>
        <dbReference type="SAM" id="Coils"/>
    </source>
</evidence>
<name>A0A975B967_9BACT</name>
<accession>A0A975B967</accession>
<keyword evidence="2" id="KW-0472">Membrane</keyword>
<protein>
    <submittedName>
        <fullName evidence="4">Efflux transporter, RND family</fullName>
    </submittedName>
</protein>
<dbReference type="InterPro" id="IPR010131">
    <property type="entry name" value="MdtP/NodT-like"/>
</dbReference>
<dbReference type="Proteomes" id="UP000663720">
    <property type="component" value="Chromosome"/>
</dbReference>
<reference evidence="4" key="1">
    <citation type="journal article" date="2021" name="Microb. Physiol.">
        <title>Proteogenomic Insights into the Physiology of Marine, Sulfate-Reducing, Filamentous Desulfonema limicola and Desulfonema magnum.</title>
        <authorList>
            <person name="Schnaars V."/>
            <person name="Wohlbrand L."/>
            <person name="Scheve S."/>
            <person name="Hinrichs C."/>
            <person name="Reinhardt R."/>
            <person name="Rabus R."/>
        </authorList>
    </citation>
    <scope>NUCLEOTIDE SEQUENCE</scope>
    <source>
        <strain evidence="4">5ac10</strain>
    </source>
</reference>
<dbReference type="EMBL" id="CP061799">
    <property type="protein sequence ID" value="QTA81069.1"/>
    <property type="molecule type" value="Genomic_DNA"/>
</dbReference>
<comment type="similarity">
    <text evidence="1 2">Belongs to the outer membrane factor (OMF) (TC 1.B.17) family.</text>
</comment>
<keyword evidence="2" id="KW-0449">Lipoprotein</keyword>
<comment type="subcellular location">
    <subcellularLocation>
        <location evidence="2">Cell membrane</location>
        <topology evidence="2">Lipid-anchor</topology>
    </subcellularLocation>
</comment>
<proteinExistence type="inferred from homology"/>
<dbReference type="AlphaFoldDB" id="A0A975B967"/>
<evidence type="ECO:0000256" key="2">
    <source>
        <dbReference type="RuleBase" id="RU362097"/>
    </source>
</evidence>
<keyword evidence="2" id="KW-0812">Transmembrane</keyword>
<dbReference type="GO" id="GO:0005886">
    <property type="term" value="C:plasma membrane"/>
    <property type="evidence" value="ECO:0007669"/>
    <property type="project" value="UniProtKB-SubCell"/>
</dbReference>